<sequence length="56" mass="6479">MPAKGLYHPRNAEDTLAISIAEEDREPGKNVYFTDQSQYFTKQLDYAELFVRPSVK</sequence>
<reference evidence="1 2" key="1">
    <citation type="submission" date="2017-01" db="EMBL/GenBank/DDBJ databases">
        <authorList>
            <person name="Mah S.A."/>
            <person name="Swanson W.J."/>
            <person name="Moy G.W."/>
            <person name="Vacquier V.D."/>
        </authorList>
    </citation>
    <scope>NUCLEOTIDE SEQUENCE [LARGE SCALE GENOMIC DNA]</scope>
    <source>
        <strain evidence="1 2">CGMCC 1.8909</strain>
    </source>
</reference>
<keyword evidence="2" id="KW-1185">Reference proteome</keyword>
<dbReference type="Proteomes" id="UP000185687">
    <property type="component" value="Unassembled WGS sequence"/>
</dbReference>
<name>A0A1N7FXA8_9EURY</name>
<proteinExistence type="predicted"/>
<evidence type="ECO:0000313" key="1">
    <source>
        <dbReference type="EMBL" id="SIS04917.1"/>
    </source>
</evidence>
<gene>
    <name evidence="1" type="ORF">SAMN05421809_3531</name>
</gene>
<protein>
    <submittedName>
        <fullName evidence="1">Uncharacterized protein</fullName>
    </submittedName>
</protein>
<evidence type="ECO:0000313" key="2">
    <source>
        <dbReference type="Proteomes" id="UP000185687"/>
    </source>
</evidence>
<dbReference type="AlphaFoldDB" id="A0A1N7FXA8"/>
<dbReference type="EMBL" id="FTNP01000008">
    <property type="protein sequence ID" value="SIS04917.1"/>
    <property type="molecule type" value="Genomic_DNA"/>
</dbReference>
<accession>A0A1N7FXA8</accession>
<organism evidence="1 2">
    <name type="scientific">Natronorubrum daqingense</name>
    <dbReference type="NCBI Taxonomy" id="588898"/>
    <lineage>
        <taxon>Archaea</taxon>
        <taxon>Methanobacteriati</taxon>
        <taxon>Methanobacteriota</taxon>
        <taxon>Stenosarchaea group</taxon>
        <taxon>Halobacteria</taxon>
        <taxon>Halobacteriales</taxon>
        <taxon>Natrialbaceae</taxon>
        <taxon>Natronorubrum</taxon>
    </lineage>
</organism>